<proteinExistence type="predicted"/>
<gene>
    <name evidence="1" type="ORF">EI291_05315</name>
</gene>
<protein>
    <submittedName>
        <fullName evidence="1">Uncharacterized protein</fullName>
    </submittedName>
</protein>
<sequence>MQCLHREVTMRWGVYPGRVAAGKITQGQMDREIGLMSAAAQTIEKMAKNGSFRTLYNAAAEARTYSHAELMQEIARVQIRANQLITDGNMASAQAECVKLAGLTLRLSELIGELLVKPQSDAPVVSAPDLALPATPATAAANSDYATVEQKTEIIRLLNHPAIERKEKTKVLLNINRISPDKATETIEHLNQLIDAYDGSTTYAKAS</sequence>
<keyword evidence="2" id="KW-1185">Reference proteome</keyword>
<evidence type="ECO:0000313" key="1">
    <source>
        <dbReference type="EMBL" id="RSK50070.1"/>
    </source>
</evidence>
<dbReference type="RefSeq" id="WP_125418760.1">
    <property type="nucleotide sequence ID" value="NZ_RWIT01000002.1"/>
</dbReference>
<name>A0A3R9NLU9_9BACT</name>
<accession>A0A3R9NLU9</accession>
<reference evidence="1 2" key="1">
    <citation type="submission" date="2018-12" db="EMBL/GenBank/DDBJ databases">
        <authorList>
            <person name="Feng G."/>
            <person name="Zhu H."/>
        </authorList>
    </citation>
    <scope>NUCLEOTIDE SEQUENCE [LARGE SCALE GENOMIC DNA]</scope>
    <source>
        <strain evidence="1 2">KCTC 12533</strain>
    </source>
</reference>
<dbReference type="EMBL" id="RWIT01000002">
    <property type="protein sequence ID" value="RSK50070.1"/>
    <property type="molecule type" value="Genomic_DNA"/>
</dbReference>
<organism evidence="1 2">
    <name type="scientific">Hymenobacter rigui</name>
    <dbReference type="NCBI Taxonomy" id="334424"/>
    <lineage>
        <taxon>Bacteria</taxon>
        <taxon>Pseudomonadati</taxon>
        <taxon>Bacteroidota</taxon>
        <taxon>Cytophagia</taxon>
        <taxon>Cytophagales</taxon>
        <taxon>Hymenobacteraceae</taxon>
        <taxon>Hymenobacter</taxon>
    </lineage>
</organism>
<evidence type="ECO:0000313" key="2">
    <source>
        <dbReference type="Proteomes" id="UP000273500"/>
    </source>
</evidence>
<dbReference type="Proteomes" id="UP000273500">
    <property type="component" value="Unassembled WGS sequence"/>
</dbReference>
<dbReference type="AlphaFoldDB" id="A0A3R9NLU9"/>
<comment type="caution">
    <text evidence="1">The sequence shown here is derived from an EMBL/GenBank/DDBJ whole genome shotgun (WGS) entry which is preliminary data.</text>
</comment>